<feature type="signal peptide" evidence="1">
    <location>
        <begin position="1"/>
        <end position="20"/>
    </location>
</feature>
<dbReference type="Proteomes" id="UP000321291">
    <property type="component" value="Chromosome"/>
</dbReference>
<keyword evidence="1" id="KW-0732">Signal</keyword>
<organism evidence="2 3">
    <name type="scientific">Arachidicoccus ginsenosidivorans</name>
    <dbReference type="NCBI Taxonomy" id="496057"/>
    <lineage>
        <taxon>Bacteria</taxon>
        <taxon>Pseudomonadati</taxon>
        <taxon>Bacteroidota</taxon>
        <taxon>Chitinophagia</taxon>
        <taxon>Chitinophagales</taxon>
        <taxon>Chitinophagaceae</taxon>
        <taxon>Arachidicoccus</taxon>
    </lineage>
</organism>
<evidence type="ECO:0000256" key="1">
    <source>
        <dbReference type="SAM" id="SignalP"/>
    </source>
</evidence>
<gene>
    <name evidence="2" type="ORF">FSB73_08305</name>
</gene>
<accession>A0A5B8VL17</accession>
<dbReference type="KEGG" id="agi:FSB73_08305"/>
<proteinExistence type="predicted"/>
<name>A0A5B8VL17_9BACT</name>
<keyword evidence="3" id="KW-1185">Reference proteome</keyword>
<evidence type="ECO:0000313" key="3">
    <source>
        <dbReference type="Proteomes" id="UP000321291"/>
    </source>
</evidence>
<reference evidence="2 3" key="1">
    <citation type="journal article" date="2017" name="Int. J. Syst. Evol. Microbiol.">
        <title>Arachidicoccus ginsenosidivorans sp. nov., with ginsenoside-converting activity isolated from ginseng cultivating soil.</title>
        <authorList>
            <person name="Siddiqi M.Z."/>
            <person name="Aslam Z."/>
            <person name="Im W.T."/>
        </authorList>
    </citation>
    <scope>NUCLEOTIDE SEQUENCE [LARGE SCALE GENOMIC DNA]</scope>
    <source>
        <strain evidence="2 3">Gsoil 809</strain>
    </source>
</reference>
<dbReference type="RefSeq" id="WP_146781039.1">
    <property type="nucleotide sequence ID" value="NZ_CP042434.1"/>
</dbReference>
<evidence type="ECO:0008006" key="4">
    <source>
        <dbReference type="Google" id="ProtNLM"/>
    </source>
</evidence>
<feature type="chain" id="PRO_5022927614" description="Lipoprotein" evidence="1">
    <location>
        <begin position="21"/>
        <end position="170"/>
    </location>
</feature>
<dbReference type="EMBL" id="CP042434">
    <property type="protein sequence ID" value="QEC71662.1"/>
    <property type="molecule type" value="Genomic_DNA"/>
</dbReference>
<sequence>MRRNILPMAIALSAMYMSIAACNSTGQEKSDKDSISLQDTSGQQSSVAAADSVPFIIAENYFINNSVKDSIPAKITTRAIFDTYFGKASTMGTNGKPTPIDFDKEYVIALSHPTTNIKTEIIPVSLTQSDGKVVFNYKETQGDSLGFSIHPLLLLIVDNQFNGDLVLHKN</sequence>
<evidence type="ECO:0000313" key="2">
    <source>
        <dbReference type="EMBL" id="QEC71662.1"/>
    </source>
</evidence>
<dbReference type="PROSITE" id="PS51257">
    <property type="entry name" value="PROKAR_LIPOPROTEIN"/>
    <property type="match status" value="1"/>
</dbReference>
<protein>
    <recommendedName>
        <fullName evidence="4">Lipoprotein</fullName>
    </recommendedName>
</protein>
<dbReference type="AlphaFoldDB" id="A0A5B8VL17"/>
<dbReference type="OrthoDB" id="8613168at2"/>